<evidence type="ECO:0000256" key="3">
    <source>
        <dbReference type="ARBA" id="ARBA00023136"/>
    </source>
</evidence>
<dbReference type="Proteomes" id="UP001058682">
    <property type="component" value="Chromosome"/>
</dbReference>
<comment type="subcellular location">
    <subcellularLocation>
        <location evidence="1">Membrane</location>
    </subcellularLocation>
</comment>
<evidence type="ECO:0000259" key="5">
    <source>
        <dbReference type="Pfam" id="PF00263"/>
    </source>
</evidence>
<keyword evidence="2" id="KW-0732">Signal</keyword>
<evidence type="ECO:0000256" key="4">
    <source>
        <dbReference type="RuleBase" id="RU004003"/>
    </source>
</evidence>
<organism evidence="6 7">
    <name type="scientific">Treponema putidum</name>
    <dbReference type="NCBI Taxonomy" id="221027"/>
    <lineage>
        <taxon>Bacteria</taxon>
        <taxon>Pseudomonadati</taxon>
        <taxon>Spirochaetota</taxon>
        <taxon>Spirochaetia</taxon>
        <taxon>Spirochaetales</taxon>
        <taxon>Treponemataceae</taxon>
        <taxon>Treponema</taxon>
    </lineage>
</organism>
<dbReference type="GO" id="GO:0009306">
    <property type="term" value="P:protein secretion"/>
    <property type="evidence" value="ECO:0007669"/>
    <property type="project" value="InterPro"/>
</dbReference>
<evidence type="ECO:0000313" key="7">
    <source>
        <dbReference type="Proteomes" id="UP001058682"/>
    </source>
</evidence>
<dbReference type="InterPro" id="IPR004846">
    <property type="entry name" value="T2SS/T3SS_dom"/>
</dbReference>
<gene>
    <name evidence="6" type="ORF">E4N74_06450</name>
</gene>
<dbReference type="Pfam" id="PF00263">
    <property type="entry name" value="Secretin"/>
    <property type="match status" value="1"/>
</dbReference>
<dbReference type="EMBL" id="CP038804">
    <property type="protein sequence ID" value="UTY34901.1"/>
    <property type="molecule type" value="Genomic_DNA"/>
</dbReference>
<sequence>MISVIKKIIIAFSFVYLIFSQKIYGEELDGILKSEKYIIKYMNVKQFIETLPEEIKKRRPSIIEGLNGFIITAGEKEHSTIVRYIKQIDIEQDIYPIELKYINSEELIKYLPPSASRENIILTGNPNLIFFKGSESKKEKVTKELDMVDKPKPQIRYQLLVVQYEKSDNLNWAKNLSLNKKEVAGSSNQKTPMYEFSGIMSNIFNINFDIVSKFGYQFIAKLNFELSENKARVLADTTLNGLTGEEVNFQNTNTFRYVDKTLDANGKPLYGALREITSGLLLKIKGVVSGDQMITMEVSAQVSKQGSGGSTSGVLPPTSEKIVKTKVRSESGKPIIIGGLLQLEKNTDEKKVPGLGDIPVLGYGFKDLHASETVTEMVIYIVPYLHKISEKKKTVNEKLKYLYEKYIEGEEK</sequence>
<feature type="domain" description="Type II/III secretion system secretin-like" evidence="5">
    <location>
        <begin position="227"/>
        <end position="385"/>
    </location>
</feature>
<comment type="similarity">
    <text evidence="4">Belongs to the bacterial secretin family.</text>
</comment>
<keyword evidence="3" id="KW-0472">Membrane</keyword>
<dbReference type="GO" id="GO:0015627">
    <property type="term" value="C:type II protein secretion system complex"/>
    <property type="evidence" value="ECO:0007669"/>
    <property type="project" value="TreeGrafter"/>
</dbReference>
<dbReference type="PANTHER" id="PTHR30332:SF24">
    <property type="entry name" value="SECRETIN GSPD-RELATED"/>
    <property type="match status" value="1"/>
</dbReference>
<dbReference type="GO" id="GO:0016020">
    <property type="term" value="C:membrane"/>
    <property type="evidence" value="ECO:0007669"/>
    <property type="project" value="UniProtKB-SubCell"/>
</dbReference>
<proteinExistence type="inferred from homology"/>
<evidence type="ECO:0000256" key="1">
    <source>
        <dbReference type="ARBA" id="ARBA00004370"/>
    </source>
</evidence>
<accession>A0AAE9MY88</accession>
<dbReference type="AlphaFoldDB" id="A0AAE9MY88"/>
<dbReference type="PANTHER" id="PTHR30332">
    <property type="entry name" value="PROBABLE GENERAL SECRETION PATHWAY PROTEIN D"/>
    <property type="match status" value="1"/>
</dbReference>
<protein>
    <submittedName>
        <fullName evidence="6">Type II and III secretion system protein</fullName>
    </submittedName>
</protein>
<evidence type="ECO:0000256" key="2">
    <source>
        <dbReference type="ARBA" id="ARBA00022729"/>
    </source>
</evidence>
<evidence type="ECO:0000313" key="6">
    <source>
        <dbReference type="EMBL" id="UTY34901.1"/>
    </source>
</evidence>
<dbReference type="InterPro" id="IPR050810">
    <property type="entry name" value="Bact_Secretion_Sys_Channel"/>
</dbReference>
<reference evidence="6" key="1">
    <citation type="submission" date="2019-04" db="EMBL/GenBank/DDBJ databases">
        <title>Whole genome sequencing of oral phylogroup 2 treponemes.</title>
        <authorList>
            <person name="Chan Y."/>
            <person name="Zeng H.H."/>
            <person name="Yu X.L."/>
            <person name="Leung W.K."/>
            <person name="Watt R.M."/>
        </authorList>
    </citation>
    <scope>NUCLEOTIDE SEQUENCE</scope>
    <source>
        <strain evidence="6">OMZ 835</strain>
    </source>
</reference>
<name>A0AAE9MY88_9SPIR</name>